<dbReference type="InterPro" id="IPR023188">
    <property type="entry name" value="DPS_DNA-bd_CS"/>
</dbReference>
<gene>
    <name evidence="4" type="ORF">ENS64_15685</name>
</gene>
<dbReference type="InterPro" id="IPR009078">
    <property type="entry name" value="Ferritin-like_SF"/>
</dbReference>
<dbReference type="Gene3D" id="1.20.1260.10">
    <property type="match status" value="1"/>
</dbReference>
<dbReference type="NCBIfam" id="NF006975">
    <property type="entry name" value="PRK09448.1"/>
    <property type="match status" value="1"/>
</dbReference>
<protein>
    <submittedName>
        <fullName evidence="4">DNA starvation/stationary phase protection protein Dps</fullName>
    </submittedName>
</protein>
<dbReference type="PIRSF" id="PIRSF005900">
    <property type="entry name" value="Dps"/>
    <property type="match status" value="1"/>
</dbReference>
<comment type="caution">
    <text evidence="4">The sequence shown here is derived from an EMBL/GenBank/DDBJ whole genome shotgun (WGS) entry which is preliminary data.</text>
</comment>
<organism evidence="4">
    <name type="scientific">Schlesneria paludicola</name>
    <dbReference type="NCBI Taxonomy" id="360056"/>
    <lineage>
        <taxon>Bacteria</taxon>
        <taxon>Pseudomonadati</taxon>
        <taxon>Planctomycetota</taxon>
        <taxon>Planctomycetia</taxon>
        <taxon>Planctomycetales</taxon>
        <taxon>Planctomycetaceae</taxon>
        <taxon>Schlesneria</taxon>
    </lineage>
</organism>
<dbReference type="PANTHER" id="PTHR42932">
    <property type="entry name" value="GENERAL STRESS PROTEIN 20U"/>
    <property type="match status" value="1"/>
</dbReference>
<evidence type="ECO:0000256" key="2">
    <source>
        <dbReference type="RuleBase" id="RU003875"/>
    </source>
</evidence>
<accession>A0A7C4QRT0</accession>
<sequence length="158" mass="17197">MHPTSIDIPEQQRAEVVQLLNSRLADLIDLQLQAKQAHWNVKGPHFIALHELFDGVFAALTGHIDATAERIAALGGTAEGTLAAIQQRTSLPPYPVTLTDGMQHVEKLSKSVALAGKAVRADIVRSAELGDHDTADLLTGVSRDLDQQLWFLEAHLQK</sequence>
<evidence type="ECO:0000256" key="1">
    <source>
        <dbReference type="ARBA" id="ARBA00009497"/>
    </source>
</evidence>
<dbReference type="AlphaFoldDB" id="A0A7C4QRT0"/>
<feature type="domain" description="Ferritin/DPS" evidence="3">
    <location>
        <begin position="18"/>
        <end position="158"/>
    </location>
</feature>
<dbReference type="InterPro" id="IPR012347">
    <property type="entry name" value="Ferritin-like"/>
</dbReference>
<dbReference type="EMBL" id="DSVQ01000018">
    <property type="protein sequence ID" value="HGT40685.1"/>
    <property type="molecule type" value="Genomic_DNA"/>
</dbReference>
<evidence type="ECO:0000313" key="4">
    <source>
        <dbReference type="EMBL" id="HGT40685.1"/>
    </source>
</evidence>
<comment type="similarity">
    <text evidence="1 2">Belongs to the Dps family.</text>
</comment>
<dbReference type="SUPFAM" id="SSF47240">
    <property type="entry name" value="Ferritin-like"/>
    <property type="match status" value="1"/>
</dbReference>
<dbReference type="InterPro" id="IPR002177">
    <property type="entry name" value="DPS_DNA-bd"/>
</dbReference>
<dbReference type="CDD" id="cd01043">
    <property type="entry name" value="DPS"/>
    <property type="match status" value="1"/>
</dbReference>
<dbReference type="GO" id="GO:0008199">
    <property type="term" value="F:ferric iron binding"/>
    <property type="evidence" value="ECO:0007669"/>
    <property type="project" value="InterPro"/>
</dbReference>
<name>A0A7C4QRT0_9PLAN</name>
<dbReference type="PANTHER" id="PTHR42932:SF3">
    <property type="entry name" value="DNA PROTECTION DURING STARVATION PROTEIN"/>
    <property type="match status" value="1"/>
</dbReference>
<evidence type="ECO:0000259" key="3">
    <source>
        <dbReference type="Pfam" id="PF00210"/>
    </source>
</evidence>
<dbReference type="PRINTS" id="PR01346">
    <property type="entry name" value="HELNAPAPROT"/>
</dbReference>
<proteinExistence type="inferred from homology"/>
<reference evidence="4" key="1">
    <citation type="journal article" date="2020" name="mSystems">
        <title>Genome- and Community-Level Interaction Insights into Carbon Utilization and Element Cycling Functions of Hydrothermarchaeota in Hydrothermal Sediment.</title>
        <authorList>
            <person name="Zhou Z."/>
            <person name="Liu Y."/>
            <person name="Xu W."/>
            <person name="Pan J."/>
            <person name="Luo Z.H."/>
            <person name="Li M."/>
        </authorList>
    </citation>
    <scope>NUCLEOTIDE SEQUENCE [LARGE SCALE GENOMIC DNA]</scope>
    <source>
        <strain evidence="4">SpSt-508</strain>
    </source>
</reference>
<dbReference type="Pfam" id="PF00210">
    <property type="entry name" value="Ferritin"/>
    <property type="match status" value="1"/>
</dbReference>
<dbReference type="InterPro" id="IPR008331">
    <property type="entry name" value="Ferritin_DPS_dom"/>
</dbReference>
<dbReference type="PROSITE" id="PS00818">
    <property type="entry name" value="DPS_1"/>
    <property type="match status" value="1"/>
</dbReference>
<dbReference type="GO" id="GO:0016722">
    <property type="term" value="F:oxidoreductase activity, acting on metal ions"/>
    <property type="evidence" value="ECO:0007669"/>
    <property type="project" value="InterPro"/>
</dbReference>